<gene>
    <name evidence="2" type="ORF">N864_05835</name>
</gene>
<feature type="region of interest" description="Disordered" evidence="1">
    <location>
        <begin position="142"/>
        <end position="172"/>
    </location>
</feature>
<evidence type="ECO:0000313" key="2">
    <source>
        <dbReference type="EMBL" id="EWT04830.1"/>
    </source>
</evidence>
<organism evidence="2 3">
    <name type="scientific">Intrasporangium chromatireducens Q5-1</name>
    <dbReference type="NCBI Taxonomy" id="584657"/>
    <lineage>
        <taxon>Bacteria</taxon>
        <taxon>Bacillati</taxon>
        <taxon>Actinomycetota</taxon>
        <taxon>Actinomycetes</taxon>
        <taxon>Micrococcales</taxon>
        <taxon>Intrasporangiaceae</taxon>
        <taxon>Intrasporangium</taxon>
    </lineage>
</organism>
<proteinExistence type="predicted"/>
<evidence type="ECO:0000256" key="1">
    <source>
        <dbReference type="SAM" id="MobiDB-lite"/>
    </source>
</evidence>
<dbReference type="EMBL" id="AWQS01000180">
    <property type="protein sequence ID" value="EWT04830.1"/>
    <property type="molecule type" value="Genomic_DNA"/>
</dbReference>
<dbReference type="RefSeq" id="WP_034719393.1">
    <property type="nucleotide sequence ID" value="NZ_AWQS01000180.1"/>
</dbReference>
<comment type="caution">
    <text evidence="2">The sequence shown here is derived from an EMBL/GenBank/DDBJ whole genome shotgun (WGS) entry which is preliminary data.</text>
</comment>
<accession>W9GFI1</accession>
<protein>
    <submittedName>
        <fullName evidence="2">Uncharacterized protein</fullName>
    </submittedName>
</protein>
<sequence>MTGSRDLDDVIAEAFGRKPSRPAGAADAAVAAAFGRETSVEAFDAAFGAERGSVSESELDRRAGMAFGRTSHDDESLMRELQEAGASGSGARGVLTWLEGGAGVEEACRNGIETFSAVQSGKVPPLVAERAAAIVRRYRPQAARETAGTSRPTGARVSARESAGPAGVQESRAVAEAREAVIEAAMERDRRFVHGADEAARRRLAESAARGAVESLTEWAMREAWTEDELVARIRERAAAIRAEASAPARTPKRSLPKPQAAQRPTSIDERWRR</sequence>
<reference evidence="3" key="1">
    <citation type="submission" date="2013-08" db="EMBL/GenBank/DDBJ databases">
        <title>Intrasporangium oryzae NRRL B-24470.</title>
        <authorList>
            <person name="Liu H."/>
            <person name="Wang G."/>
        </authorList>
    </citation>
    <scope>NUCLEOTIDE SEQUENCE [LARGE SCALE GENOMIC DNA]</scope>
    <source>
        <strain evidence="3">Q5-1</strain>
    </source>
</reference>
<dbReference type="Proteomes" id="UP000019494">
    <property type="component" value="Unassembled WGS sequence"/>
</dbReference>
<evidence type="ECO:0000313" key="3">
    <source>
        <dbReference type="Proteomes" id="UP000019494"/>
    </source>
</evidence>
<feature type="region of interest" description="Disordered" evidence="1">
    <location>
        <begin position="243"/>
        <end position="274"/>
    </location>
</feature>
<keyword evidence="3" id="KW-1185">Reference proteome</keyword>
<dbReference type="AlphaFoldDB" id="W9GFI1"/>
<name>W9GFI1_9MICO</name>